<protein>
    <submittedName>
        <fullName evidence="2">Uncharacterized protein</fullName>
    </submittedName>
</protein>
<dbReference type="EMBL" id="JBHMQV010000009">
    <property type="protein sequence ID" value="MFC0844727.1"/>
    <property type="molecule type" value="Genomic_DNA"/>
</dbReference>
<name>A0ABV6TG12_9ACTN</name>
<sequence>MSPSRTSSSPPYTAAELARQIGELLAPAVALQREHQARLAPYRNTAGEVLDAFRAEYDDTRLETALEASDVLDTLVERLHPLVQTAIDPTVPRAFTLALNGPGHDDGEAPHLFVVDATGLDDAHQRLTALPGYHAWVHAHSPLTTHDLDVARAVSGPGVPHTRPYDDLRHQQYPPPSAHREHRPTPPSPLPAPPATPPTGRTATR</sequence>
<evidence type="ECO:0000313" key="2">
    <source>
        <dbReference type="EMBL" id="MFC0844727.1"/>
    </source>
</evidence>
<proteinExistence type="predicted"/>
<dbReference type="Proteomes" id="UP001589887">
    <property type="component" value="Unassembled WGS sequence"/>
</dbReference>
<feature type="region of interest" description="Disordered" evidence="1">
    <location>
        <begin position="154"/>
        <end position="205"/>
    </location>
</feature>
<comment type="caution">
    <text evidence="2">The sequence shown here is derived from an EMBL/GenBank/DDBJ whole genome shotgun (WGS) entry which is preliminary data.</text>
</comment>
<reference evidence="2 3" key="1">
    <citation type="submission" date="2024-09" db="EMBL/GenBank/DDBJ databases">
        <authorList>
            <person name="Sun Q."/>
            <person name="Mori K."/>
        </authorList>
    </citation>
    <scope>NUCLEOTIDE SEQUENCE [LARGE SCALE GENOMIC DNA]</scope>
    <source>
        <strain evidence="2 3">JCM 4557</strain>
    </source>
</reference>
<accession>A0ABV6TG12</accession>
<evidence type="ECO:0000256" key="1">
    <source>
        <dbReference type="SAM" id="MobiDB-lite"/>
    </source>
</evidence>
<evidence type="ECO:0000313" key="3">
    <source>
        <dbReference type="Proteomes" id="UP001589887"/>
    </source>
</evidence>
<keyword evidence="3" id="KW-1185">Reference proteome</keyword>
<feature type="compositionally biased region" description="Pro residues" evidence="1">
    <location>
        <begin position="185"/>
        <end position="197"/>
    </location>
</feature>
<dbReference type="RefSeq" id="WP_394319168.1">
    <property type="nucleotide sequence ID" value="NZ_JBHMQV010000009.1"/>
</dbReference>
<organism evidence="2 3">
    <name type="scientific">Streptomyces noboritoensis</name>
    <dbReference type="NCBI Taxonomy" id="67337"/>
    <lineage>
        <taxon>Bacteria</taxon>
        <taxon>Bacillati</taxon>
        <taxon>Actinomycetota</taxon>
        <taxon>Actinomycetes</taxon>
        <taxon>Kitasatosporales</taxon>
        <taxon>Streptomycetaceae</taxon>
        <taxon>Streptomyces</taxon>
    </lineage>
</organism>
<gene>
    <name evidence="2" type="ORF">ACFH04_13565</name>
</gene>